<feature type="compositionally biased region" description="Low complexity" evidence="5">
    <location>
        <begin position="201"/>
        <end position="216"/>
    </location>
</feature>
<dbReference type="GO" id="GO:0007032">
    <property type="term" value="P:endosome organization"/>
    <property type="evidence" value="ECO:0007669"/>
    <property type="project" value="Ensembl"/>
</dbReference>
<dbReference type="OrthoDB" id="19996at2759"/>
<dbReference type="GO" id="GO:0002087">
    <property type="term" value="P:regulation of respiratory gaseous exchange by nervous system process"/>
    <property type="evidence" value="ECO:0007669"/>
    <property type="project" value="Ensembl"/>
</dbReference>
<feature type="region of interest" description="Disordered" evidence="5">
    <location>
        <begin position="50"/>
        <end position="69"/>
    </location>
</feature>
<dbReference type="GO" id="GO:0005886">
    <property type="term" value="C:plasma membrane"/>
    <property type="evidence" value="ECO:0007669"/>
    <property type="project" value="Ensembl"/>
</dbReference>
<dbReference type="Gene3D" id="2.60.40.150">
    <property type="entry name" value="C2 domain"/>
    <property type="match status" value="1"/>
</dbReference>
<feature type="region of interest" description="Disordered" evidence="5">
    <location>
        <begin position="1"/>
        <end position="38"/>
    </location>
</feature>
<dbReference type="GO" id="GO:0005829">
    <property type="term" value="C:cytosol"/>
    <property type="evidence" value="ECO:0007669"/>
    <property type="project" value="Ensembl"/>
</dbReference>
<dbReference type="GO" id="GO:1905381">
    <property type="term" value="P:negative regulation of snRNA transcription by RNA polymerase II"/>
    <property type="evidence" value="ECO:0007669"/>
    <property type="project" value="Ensembl"/>
</dbReference>
<dbReference type="GO" id="GO:0001650">
    <property type="term" value="C:fibrillar center"/>
    <property type="evidence" value="ECO:0007669"/>
    <property type="project" value="Ensembl"/>
</dbReference>
<evidence type="ECO:0000256" key="1">
    <source>
        <dbReference type="ARBA" id="ARBA00010672"/>
    </source>
</evidence>
<dbReference type="SMART" id="SM00685">
    <property type="entry name" value="DM14"/>
    <property type="match status" value="4"/>
</dbReference>
<dbReference type="PROSITE" id="PS50004">
    <property type="entry name" value="C2"/>
    <property type="match status" value="1"/>
</dbReference>
<dbReference type="InterPro" id="IPR039725">
    <property type="entry name" value="CC2D1A/B"/>
</dbReference>
<comment type="similarity">
    <text evidence="1">Belongs to the CC2D1 family.</text>
</comment>
<dbReference type="InterPro" id="IPR035892">
    <property type="entry name" value="C2_domain_sf"/>
</dbReference>
<dbReference type="GO" id="GO:0035176">
    <property type="term" value="P:social behavior"/>
    <property type="evidence" value="ECO:0007669"/>
    <property type="project" value="Ensembl"/>
</dbReference>
<dbReference type="SUPFAM" id="SSF49562">
    <property type="entry name" value="C2 domain (Calcium/lipid-binding domain, CaLB)"/>
    <property type="match status" value="1"/>
</dbReference>
<dbReference type="InterPro" id="IPR006608">
    <property type="entry name" value="CC2D1A/B_DM14"/>
</dbReference>
<evidence type="ECO:0000259" key="6">
    <source>
        <dbReference type="PROSITE" id="PS50004"/>
    </source>
</evidence>
<dbReference type="GO" id="GO:0010008">
    <property type="term" value="C:endosome membrane"/>
    <property type="evidence" value="ECO:0007669"/>
    <property type="project" value="Ensembl"/>
</dbReference>
<feature type="compositionally biased region" description="Pro residues" evidence="5">
    <location>
        <begin position="227"/>
        <end position="262"/>
    </location>
</feature>
<dbReference type="PANTHER" id="PTHR13076">
    <property type="entry name" value="COILED-COIL AND C2 DOMAIN-CONTAINING PROTEIN 1-LIKE"/>
    <property type="match status" value="1"/>
</dbReference>
<dbReference type="Pfam" id="PF21528">
    <property type="entry name" value="CC2D1A-B_DM14"/>
    <property type="match status" value="3"/>
</dbReference>
<dbReference type="AlphaFoldDB" id="A0A8C5EYP2"/>
<dbReference type="GeneTree" id="ENSGT00390000009595"/>
<evidence type="ECO:0000256" key="5">
    <source>
        <dbReference type="SAM" id="MobiDB-lite"/>
    </source>
</evidence>
<reference evidence="7" key="1">
    <citation type="submission" date="2025-08" db="UniProtKB">
        <authorList>
            <consortium name="Ensembl"/>
        </authorList>
    </citation>
    <scope>IDENTIFICATION</scope>
</reference>
<evidence type="ECO:0000256" key="4">
    <source>
        <dbReference type="SAM" id="Coils"/>
    </source>
</evidence>
<dbReference type="GeneID" id="115642409"/>
<evidence type="ECO:0000256" key="2">
    <source>
        <dbReference type="ARBA" id="ARBA00023054"/>
    </source>
</evidence>
<accession>A0A8C5EYP2</accession>
<dbReference type="Proteomes" id="UP000694390">
    <property type="component" value="Unassembled WGS sequence"/>
</dbReference>
<dbReference type="InterPro" id="IPR037772">
    <property type="entry name" value="C2_Freud"/>
</dbReference>
<feature type="region of interest" description="Disordered" evidence="5">
    <location>
        <begin position="481"/>
        <end position="544"/>
    </location>
</feature>
<feature type="compositionally biased region" description="Acidic residues" evidence="5">
    <location>
        <begin position="486"/>
        <end position="495"/>
    </location>
</feature>
<feature type="compositionally biased region" description="Polar residues" evidence="5">
    <location>
        <begin position="126"/>
        <end position="135"/>
    </location>
</feature>
<dbReference type="CDD" id="cd08690">
    <property type="entry name" value="C2_Freud-1"/>
    <property type="match status" value="1"/>
</dbReference>
<keyword evidence="2 4" id="KW-0175">Coiled coil</keyword>
<dbReference type="InterPro" id="IPR000008">
    <property type="entry name" value="C2_dom"/>
</dbReference>
<feature type="region of interest" description="Disordered" evidence="5">
    <location>
        <begin position="175"/>
        <end position="298"/>
    </location>
</feature>
<dbReference type="GO" id="GO:0060291">
    <property type="term" value="P:long-term synaptic potentiation"/>
    <property type="evidence" value="ECO:0007669"/>
    <property type="project" value="Ensembl"/>
</dbReference>
<gene>
    <name evidence="7" type="primary">CC2D1A</name>
</gene>
<dbReference type="GO" id="GO:0098978">
    <property type="term" value="C:glutamatergic synapse"/>
    <property type="evidence" value="ECO:0007669"/>
    <property type="project" value="Ensembl"/>
</dbReference>
<dbReference type="GO" id="GO:0150052">
    <property type="term" value="P:regulation of postsynapse assembly"/>
    <property type="evidence" value="ECO:0007669"/>
    <property type="project" value="Ensembl"/>
</dbReference>
<keyword evidence="8" id="KW-1185">Reference proteome</keyword>
<dbReference type="RefSeq" id="XP_030401707.1">
    <property type="nucleotide sequence ID" value="XM_030545847.1"/>
</dbReference>
<evidence type="ECO:0000313" key="8">
    <source>
        <dbReference type="Proteomes" id="UP000694390"/>
    </source>
</evidence>
<dbReference type="GO" id="GO:0007611">
    <property type="term" value="P:learning or memory"/>
    <property type="evidence" value="ECO:0007669"/>
    <property type="project" value="Ensembl"/>
</dbReference>
<organism evidence="7 8">
    <name type="scientific">Gopherus evgoodei</name>
    <name type="common">Goodes thornscrub tortoise</name>
    <dbReference type="NCBI Taxonomy" id="1825980"/>
    <lineage>
        <taxon>Eukaryota</taxon>
        <taxon>Metazoa</taxon>
        <taxon>Chordata</taxon>
        <taxon>Craniata</taxon>
        <taxon>Vertebrata</taxon>
        <taxon>Euteleostomi</taxon>
        <taxon>Archelosauria</taxon>
        <taxon>Testudinata</taxon>
        <taxon>Testudines</taxon>
        <taxon>Cryptodira</taxon>
        <taxon>Durocryptodira</taxon>
        <taxon>Testudinoidea</taxon>
        <taxon>Testudinidae</taxon>
        <taxon>Gopherus</taxon>
    </lineage>
</organism>
<dbReference type="RefSeq" id="XP_030401708.1">
    <property type="nucleotide sequence ID" value="XM_030545848.1"/>
</dbReference>
<reference evidence="7" key="2">
    <citation type="submission" date="2025-09" db="UniProtKB">
        <authorList>
            <consortium name="Ensembl"/>
        </authorList>
    </citation>
    <scope>IDENTIFICATION</scope>
</reference>
<sequence>MSKNTRPPPPPGRSGAAKARQMGLLVDFSPDGMMDNDEEDGELEAELIAIVGGRPDSKEKPKGKTPLPMEAIDRMAALCMKDLDEEDGEEEEDLEDEDDLMAELNEVLGEEKEIKDATIPAAKVNETPSDSSSVESTLVERLEMYRTAIANAKQAGDGAKVRRYERGLKTLENMLTSVRKGRKIDEEEIPPAVALGKSGNSQLPSPSPLTLSSQSSAPNGRFSLSSHPPPQPPTAAPPQGPSAASPKPPPPVSPKPSPPVLPKPALSLPIRSPETPEEKPVPLSQSGSENSRTQALLQDRQREYKLAALHAKQQGNVEMASKYYRVAKSFDPILEALEKGETVDLGHLPPPPDQLPKELLSPGLQQQSAVSTTMPLAKSAAPAAVELPSPPRDMLEALQQRMERYKTASAQAKSKGDDRKARMHERIVKQYQEAIRAHKAGKTVDFAELPVPPGFPPIHGMEASSGDQSIMGVLETAMKLASQEDRENDEEDDNVEGMKKLGSRPALSNPTASSQPKLVPRVSSGGTPAVANPAGTGKSTAKATTKAQQQLAFLEGRKKQLMQAALRAKQKNDIEGAKLFLRQAKGLDPMIEASQGGLPVDITKVPQAPVNKEDFVLVQRRGVSISPEAASQYMEFMKLMRQQHEMCLNYSKQFTHLGNIAETTKFEKMAEDCKKNMEILKQAHAKGFPLPKYHYEQRTFSVVKIFPELNSNDMVLTIVKGINLPAPPGVTPNDLDAFVRFEFPYPNAEEAQKDRTNVIKNTDSPEFKEQFKLYINRGHRGLKRVFQTKGLKFEVVHKGGLFKTDRIVGTAQLKLEALETICELREIVELLDGRRPTGGKLEVIVRLREPLSSQQLETRTEKWLVIDPQTMPAVALPKPKPTVGPVRDVGNSKPIHTLHSLNVLAFDKEKLEKKVLAYRQAHRQLPNELVEQFQDITQRSQWLKSQLQHGGPAFRKEYLSQLERFLQFYTDSARRLGNEGNRDAAKEALYKRNLVESELQKFRR</sequence>
<dbReference type="GO" id="GO:0036064">
    <property type="term" value="C:ciliary basal body"/>
    <property type="evidence" value="ECO:0007669"/>
    <property type="project" value="Ensembl"/>
</dbReference>
<feature type="compositionally biased region" description="Pro residues" evidence="5">
    <location>
        <begin position="1"/>
        <end position="12"/>
    </location>
</feature>
<evidence type="ECO:0000313" key="7">
    <source>
        <dbReference type="Ensembl" id="ENSGEVP00005022506.1"/>
    </source>
</evidence>
<name>A0A8C5EYP2_9SAUR</name>
<dbReference type="Pfam" id="PF00168">
    <property type="entry name" value="C2"/>
    <property type="match status" value="1"/>
</dbReference>
<dbReference type="FunFam" id="2.60.40.150:FF:000104">
    <property type="entry name" value="coiled-coil and C2 domain-containing protein 1B"/>
    <property type="match status" value="1"/>
</dbReference>
<dbReference type="GO" id="GO:0000978">
    <property type="term" value="F:RNA polymerase II cis-regulatory region sequence-specific DNA binding"/>
    <property type="evidence" value="ECO:0007669"/>
    <property type="project" value="Ensembl"/>
</dbReference>
<feature type="compositionally biased region" description="Polar residues" evidence="5">
    <location>
        <begin position="506"/>
        <end position="516"/>
    </location>
</feature>
<protein>
    <recommendedName>
        <fullName evidence="3">Coiled-coil and C2 domain-containing protein 1B</fullName>
    </recommendedName>
</protein>
<feature type="domain" description="C2" evidence="6">
    <location>
        <begin position="694"/>
        <end position="831"/>
    </location>
</feature>
<dbReference type="GO" id="GO:0001227">
    <property type="term" value="F:DNA-binding transcription repressor activity, RNA polymerase II-specific"/>
    <property type="evidence" value="ECO:0007669"/>
    <property type="project" value="Ensembl"/>
</dbReference>
<feature type="coiled-coil region" evidence="4">
    <location>
        <begin position="544"/>
        <end position="571"/>
    </location>
</feature>
<dbReference type="SMART" id="SM00239">
    <property type="entry name" value="C2"/>
    <property type="match status" value="1"/>
</dbReference>
<dbReference type="Ensembl" id="ENSGEVT00005023650.1">
    <property type="protein sequence ID" value="ENSGEVP00005022506.1"/>
    <property type="gene ID" value="ENSGEVG00005015986.1"/>
</dbReference>
<feature type="region of interest" description="Disordered" evidence="5">
    <location>
        <begin position="111"/>
        <end position="135"/>
    </location>
</feature>
<dbReference type="PANTHER" id="PTHR13076:SF8">
    <property type="entry name" value="COILED-COIL AND C2 DOMAIN-CONTAINING PROTEIN 1A"/>
    <property type="match status" value="1"/>
</dbReference>
<evidence type="ECO:0000256" key="3">
    <source>
        <dbReference type="ARBA" id="ARBA00068693"/>
    </source>
</evidence>
<dbReference type="GO" id="GO:0150023">
    <property type="term" value="P:apical dendrite arborization"/>
    <property type="evidence" value="ECO:0007669"/>
    <property type="project" value="Ensembl"/>
</dbReference>
<proteinExistence type="inferred from homology"/>
<feature type="compositionally biased region" description="Polar residues" evidence="5">
    <location>
        <begin position="283"/>
        <end position="296"/>
    </location>
</feature>
<dbReference type="CTD" id="54862"/>